<gene>
    <name evidence="1" type="ORF">CPB84DRAFT_1752424</name>
</gene>
<reference evidence="1" key="1">
    <citation type="submission" date="2020-11" db="EMBL/GenBank/DDBJ databases">
        <authorList>
            <consortium name="DOE Joint Genome Institute"/>
            <person name="Ahrendt S."/>
            <person name="Riley R."/>
            <person name="Andreopoulos W."/>
            <person name="LaButti K."/>
            <person name="Pangilinan J."/>
            <person name="Ruiz-duenas F.J."/>
            <person name="Barrasa J.M."/>
            <person name="Sanchez-Garcia M."/>
            <person name="Camarero S."/>
            <person name="Miyauchi S."/>
            <person name="Serrano A."/>
            <person name="Linde D."/>
            <person name="Babiker R."/>
            <person name="Drula E."/>
            <person name="Ayuso-Fernandez I."/>
            <person name="Pacheco R."/>
            <person name="Padilla G."/>
            <person name="Ferreira P."/>
            <person name="Barriuso J."/>
            <person name="Kellner H."/>
            <person name="Castanera R."/>
            <person name="Alfaro M."/>
            <person name="Ramirez L."/>
            <person name="Pisabarro A.G."/>
            <person name="Kuo A."/>
            <person name="Tritt A."/>
            <person name="Lipzen A."/>
            <person name="He G."/>
            <person name="Yan M."/>
            <person name="Ng V."/>
            <person name="Cullen D."/>
            <person name="Martin F."/>
            <person name="Rosso M.-N."/>
            <person name="Henrissat B."/>
            <person name="Hibbett D."/>
            <person name="Martinez A.T."/>
            <person name="Grigoriev I.V."/>
        </authorList>
    </citation>
    <scope>NUCLEOTIDE SEQUENCE</scope>
    <source>
        <strain evidence="1">AH 44721</strain>
    </source>
</reference>
<dbReference type="Proteomes" id="UP000724874">
    <property type="component" value="Unassembled WGS sequence"/>
</dbReference>
<keyword evidence="2" id="KW-1185">Reference proteome</keyword>
<evidence type="ECO:0000313" key="2">
    <source>
        <dbReference type="Proteomes" id="UP000724874"/>
    </source>
</evidence>
<dbReference type="AlphaFoldDB" id="A0A9P5ND35"/>
<proteinExistence type="predicted"/>
<sequence length="205" mass="23858">MDNGVAFQLIKLHWGSHSDENSMRKVLVQQGRTLRELYLQSRSGTLFPLAACPHLDYLSGNYHTIEALLSGRHVTRLRWVPDLFDPFSHFGKLEDVKKELDQIRTLHLGGKLEALELVGLYDAECSFSPRSQPLQDIPLRTTCRREIVEELFRQCPKLLCVDMVQEDANVLFSELNYQRWERTSTQPRFVSVTEVRNGKFPWWNV</sequence>
<dbReference type="EMBL" id="JADNYJ010000182">
    <property type="protein sequence ID" value="KAF8876445.1"/>
    <property type="molecule type" value="Genomic_DNA"/>
</dbReference>
<name>A0A9P5ND35_GYMJU</name>
<dbReference type="OrthoDB" id="3232239at2759"/>
<organism evidence="1 2">
    <name type="scientific">Gymnopilus junonius</name>
    <name type="common">Spectacular rustgill mushroom</name>
    <name type="synonym">Gymnopilus spectabilis subsp. junonius</name>
    <dbReference type="NCBI Taxonomy" id="109634"/>
    <lineage>
        <taxon>Eukaryota</taxon>
        <taxon>Fungi</taxon>
        <taxon>Dikarya</taxon>
        <taxon>Basidiomycota</taxon>
        <taxon>Agaricomycotina</taxon>
        <taxon>Agaricomycetes</taxon>
        <taxon>Agaricomycetidae</taxon>
        <taxon>Agaricales</taxon>
        <taxon>Agaricineae</taxon>
        <taxon>Hymenogastraceae</taxon>
        <taxon>Gymnopilus</taxon>
    </lineage>
</organism>
<accession>A0A9P5ND35</accession>
<protein>
    <submittedName>
        <fullName evidence="1">Uncharacterized protein</fullName>
    </submittedName>
</protein>
<evidence type="ECO:0000313" key="1">
    <source>
        <dbReference type="EMBL" id="KAF8876445.1"/>
    </source>
</evidence>
<comment type="caution">
    <text evidence="1">The sequence shown here is derived from an EMBL/GenBank/DDBJ whole genome shotgun (WGS) entry which is preliminary data.</text>
</comment>